<dbReference type="OrthoDB" id="1682104at2"/>
<gene>
    <name evidence="1" type="ORF">SAMN04490355_1003180</name>
</gene>
<protein>
    <submittedName>
        <fullName evidence="1">Uncharacterized protein</fullName>
    </submittedName>
</protein>
<dbReference type="NCBIfam" id="NF041770">
    <property type="entry name" value="CFI_box_CTERM"/>
    <property type="match status" value="1"/>
</dbReference>
<reference evidence="2" key="1">
    <citation type="submission" date="2016-10" db="EMBL/GenBank/DDBJ databases">
        <authorList>
            <person name="Varghese N."/>
            <person name="Submissions S."/>
        </authorList>
    </citation>
    <scope>NUCLEOTIDE SEQUENCE [LARGE SCALE GENOMIC DNA]</scope>
    <source>
        <strain evidence="2">DSM 13327</strain>
    </source>
</reference>
<dbReference type="InterPro" id="IPR049886">
    <property type="entry name" value="CFI_box_CTERM_dom"/>
</dbReference>
<evidence type="ECO:0000313" key="2">
    <source>
        <dbReference type="Proteomes" id="UP000199520"/>
    </source>
</evidence>
<dbReference type="EMBL" id="FOTS01000003">
    <property type="protein sequence ID" value="SFL40491.1"/>
    <property type="molecule type" value="Genomic_DNA"/>
</dbReference>
<dbReference type="RefSeq" id="WP_090932685.1">
    <property type="nucleotide sequence ID" value="NZ_FOTS01000003.1"/>
</dbReference>
<sequence>MRQTSATELAKMGKCERQVYLDHHHGEDTSLTATFIKRGNHEHEQFNRQLSGKDKRCFIATAIFGIDAIETNILREFRDVHLIPYSPGRMITSLYYSISPYIVNVIERYPVLKIPIRAALRWFIRSWR</sequence>
<evidence type="ECO:0000313" key="1">
    <source>
        <dbReference type="EMBL" id="SFL40491.1"/>
    </source>
</evidence>
<name>A0A1I4HG45_9FIRM</name>
<dbReference type="AlphaFoldDB" id="A0A1I4HG45"/>
<accession>A0A1I4HG45</accession>
<organism evidence="1 2">
    <name type="scientific">Pelosinus propionicus DSM 13327</name>
    <dbReference type="NCBI Taxonomy" id="1123291"/>
    <lineage>
        <taxon>Bacteria</taxon>
        <taxon>Bacillati</taxon>
        <taxon>Bacillota</taxon>
        <taxon>Negativicutes</taxon>
        <taxon>Selenomonadales</taxon>
        <taxon>Sporomusaceae</taxon>
        <taxon>Pelosinus</taxon>
    </lineage>
</organism>
<dbReference type="Proteomes" id="UP000199520">
    <property type="component" value="Unassembled WGS sequence"/>
</dbReference>
<proteinExistence type="predicted"/>
<keyword evidence="2" id="KW-1185">Reference proteome</keyword>
<dbReference type="STRING" id="1123291.SAMN04490355_1003180"/>